<dbReference type="Ensembl" id="ENSANIT00000014438.1">
    <property type="protein sequence ID" value="ENSANIP00000013953.1"/>
    <property type="gene ID" value="ENSANIG00000009484.1"/>
</dbReference>
<dbReference type="GO" id="GO:0007165">
    <property type="term" value="P:signal transduction"/>
    <property type="evidence" value="ECO:0007669"/>
    <property type="project" value="TreeGrafter"/>
</dbReference>
<accession>A0A8B9MU87</accession>
<proteinExistence type="predicted"/>
<dbReference type="InterPro" id="IPR050167">
    <property type="entry name" value="Ser_Thr_protein_kinase"/>
</dbReference>
<dbReference type="GO" id="GO:0005524">
    <property type="term" value="F:ATP binding"/>
    <property type="evidence" value="ECO:0007669"/>
    <property type="project" value="InterPro"/>
</dbReference>
<feature type="domain" description="Protein kinase" evidence="2">
    <location>
        <begin position="1"/>
        <end position="127"/>
    </location>
</feature>
<feature type="compositionally biased region" description="Polar residues" evidence="1">
    <location>
        <begin position="407"/>
        <end position="424"/>
    </location>
</feature>
<feature type="region of interest" description="Disordered" evidence="1">
    <location>
        <begin position="149"/>
        <end position="298"/>
    </location>
</feature>
<dbReference type="InterPro" id="IPR000719">
    <property type="entry name" value="Prot_kinase_dom"/>
</dbReference>
<feature type="region of interest" description="Disordered" evidence="1">
    <location>
        <begin position="311"/>
        <end position="492"/>
    </location>
</feature>
<reference evidence="3" key="1">
    <citation type="submission" date="2025-08" db="UniProtKB">
        <authorList>
            <consortium name="Ensembl"/>
        </authorList>
    </citation>
    <scope>IDENTIFICATION</scope>
</reference>
<dbReference type="GO" id="GO:0004672">
    <property type="term" value="F:protein kinase activity"/>
    <property type="evidence" value="ECO:0007669"/>
    <property type="project" value="InterPro"/>
</dbReference>
<dbReference type="Gene3D" id="1.10.510.10">
    <property type="entry name" value="Transferase(Phosphotransferase) domain 1"/>
    <property type="match status" value="1"/>
</dbReference>
<keyword evidence="4" id="KW-1185">Reference proteome</keyword>
<evidence type="ECO:0000256" key="1">
    <source>
        <dbReference type="SAM" id="MobiDB-lite"/>
    </source>
</evidence>
<feature type="compositionally biased region" description="Basic residues" evidence="1">
    <location>
        <begin position="160"/>
        <end position="171"/>
    </location>
</feature>
<protein>
    <recommendedName>
        <fullName evidence="2">Protein kinase domain-containing protein</fullName>
    </recommendedName>
</protein>
<reference evidence="3" key="2">
    <citation type="submission" date="2025-09" db="UniProtKB">
        <authorList>
            <consortium name="Ensembl"/>
        </authorList>
    </citation>
    <scope>IDENTIFICATION</scope>
</reference>
<dbReference type="AlphaFoldDB" id="A0A8B9MU87"/>
<dbReference type="PANTHER" id="PTHR23257:SF947">
    <property type="entry name" value="PROTEIN KINASE DOMAIN-CONTAINING PROTEIN"/>
    <property type="match status" value="1"/>
</dbReference>
<dbReference type="PANTHER" id="PTHR23257">
    <property type="entry name" value="SERINE-THREONINE PROTEIN KINASE"/>
    <property type="match status" value="1"/>
</dbReference>
<dbReference type="Proteomes" id="UP000694541">
    <property type="component" value="Unplaced"/>
</dbReference>
<evidence type="ECO:0000313" key="3">
    <source>
        <dbReference type="Ensembl" id="ENSANIP00000013953.1"/>
    </source>
</evidence>
<evidence type="ECO:0000313" key="4">
    <source>
        <dbReference type="Proteomes" id="UP000694541"/>
    </source>
</evidence>
<dbReference type="SUPFAM" id="SSF56112">
    <property type="entry name" value="Protein kinase-like (PK-like)"/>
    <property type="match status" value="1"/>
</dbReference>
<dbReference type="Pfam" id="PF07714">
    <property type="entry name" value="PK_Tyr_Ser-Thr"/>
    <property type="match status" value="1"/>
</dbReference>
<dbReference type="GO" id="GO:0005737">
    <property type="term" value="C:cytoplasm"/>
    <property type="evidence" value="ECO:0007669"/>
    <property type="project" value="TreeGrafter"/>
</dbReference>
<dbReference type="InterPro" id="IPR011009">
    <property type="entry name" value="Kinase-like_dom_sf"/>
</dbReference>
<evidence type="ECO:0000259" key="2">
    <source>
        <dbReference type="PROSITE" id="PS50011"/>
    </source>
</evidence>
<sequence length="492" mass="53408">MSAAGTYAWMAPEVIKASTFSKGSDVWSYGVLLWELLTGEPFAQLMAACWEQDPHRRPGFGAILRRLSGLEPEGLGPPESFHSLQESWRREIQGLFDELRAREKELRSREEAVARASRAQRCQAEALRQREAAVARRELEVLERELSLMLRGPPRPPPAPKRRRPPFRRPRRPADHIGMPQDFKHRLTVQAAPGGDPWSRDPQEGPGGGSPPFPRLRAIQLEPEEEEEPPRGLGGPERRGGKGSALNGRRRLRPEETTWYLDADELSPGDASPNGEAGTPEPEEGRGERGGTPRLLRRALLRGSALLASLGLGRDLSPAETPRSPPPSPGLLRLSPRRPARAPGTPEMGRARTPGSPELSSPGTPEPSRARVPGSPELSSPGTPELGRARTPGTPESGRARTPGTPEPSQARTPESPDPSQVWTPGTPDPGQVRTPGTPEQGRARTPGTLELNWSRTTEQGGARTPGTPELSRARTPGTPEPSRARTPGTPE</sequence>
<name>A0A8B9MU87_9AVES</name>
<dbReference type="InterPro" id="IPR001245">
    <property type="entry name" value="Ser-Thr/Tyr_kinase_cat_dom"/>
</dbReference>
<organism evidence="3 4">
    <name type="scientific">Accipiter nisus</name>
    <name type="common">Eurasian sparrowhawk</name>
    <dbReference type="NCBI Taxonomy" id="211598"/>
    <lineage>
        <taxon>Eukaryota</taxon>
        <taxon>Metazoa</taxon>
        <taxon>Chordata</taxon>
        <taxon>Craniata</taxon>
        <taxon>Vertebrata</taxon>
        <taxon>Euteleostomi</taxon>
        <taxon>Archelosauria</taxon>
        <taxon>Archosauria</taxon>
        <taxon>Dinosauria</taxon>
        <taxon>Saurischia</taxon>
        <taxon>Theropoda</taxon>
        <taxon>Coelurosauria</taxon>
        <taxon>Aves</taxon>
        <taxon>Neognathae</taxon>
        <taxon>Neoaves</taxon>
        <taxon>Telluraves</taxon>
        <taxon>Accipitrimorphae</taxon>
        <taxon>Accipitriformes</taxon>
        <taxon>Accipitridae</taxon>
        <taxon>Accipitrinae</taxon>
        <taxon>Accipiter</taxon>
    </lineage>
</organism>
<dbReference type="PROSITE" id="PS50011">
    <property type="entry name" value="PROTEIN_KINASE_DOM"/>
    <property type="match status" value="1"/>
</dbReference>